<dbReference type="EMBL" id="CP003929">
    <property type="protein sequence ID" value="AGB38046.1"/>
    <property type="molecule type" value="Genomic_DNA"/>
</dbReference>
<dbReference type="HOGENOM" id="CLU_3148060_0_0_2"/>
<evidence type="ECO:0000313" key="1">
    <source>
        <dbReference type="EMBL" id="AGB38046.1"/>
    </source>
</evidence>
<protein>
    <submittedName>
        <fullName evidence="1">Uncharacterized protein</fullName>
    </submittedName>
</protein>
<name>L0JZ57_9EURY</name>
<evidence type="ECO:0000313" key="2">
    <source>
        <dbReference type="Proteomes" id="UP000010878"/>
    </source>
</evidence>
<organism evidence="1 2">
    <name type="scientific">Natronococcus occultus SP4</name>
    <dbReference type="NCBI Taxonomy" id="694430"/>
    <lineage>
        <taxon>Archaea</taxon>
        <taxon>Methanobacteriati</taxon>
        <taxon>Methanobacteriota</taxon>
        <taxon>Stenosarchaea group</taxon>
        <taxon>Halobacteria</taxon>
        <taxon>Halobacteriales</taxon>
        <taxon>Natrialbaceae</taxon>
        <taxon>Natronococcus</taxon>
    </lineage>
</organism>
<proteinExistence type="predicted"/>
<accession>L0JZ57</accession>
<dbReference type="Proteomes" id="UP000010878">
    <property type="component" value="Chromosome"/>
</dbReference>
<gene>
    <name evidence="1" type="ORF">Natoc_2268</name>
</gene>
<dbReference type="KEGG" id="nou:Natoc_2268"/>
<reference evidence="1 2" key="1">
    <citation type="submission" date="2012-11" db="EMBL/GenBank/DDBJ databases">
        <title>FINISHED of Natronococcus occultus SP4, DSM 3396.</title>
        <authorList>
            <consortium name="DOE Joint Genome Institute"/>
            <person name="Eisen J."/>
            <person name="Huntemann M."/>
            <person name="Wei C.-L."/>
            <person name="Han J."/>
            <person name="Detter J.C."/>
            <person name="Han C."/>
            <person name="Tapia R."/>
            <person name="Chen A."/>
            <person name="Kyrpides N."/>
            <person name="Mavromatis K."/>
            <person name="Markowitz V."/>
            <person name="Szeto E."/>
            <person name="Ivanova N."/>
            <person name="Mikhailova N."/>
            <person name="Ovchinnikova G."/>
            <person name="Pagani I."/>
            <person name="Pati A."/>
            <person name="Goodwin L."/>
            <person name="Nordberg H.P."/>
            <person name="Cantor M.N."/>
            <person name="Hua S.X."/>
            <person name="Woyke T."/>
            <person name="Eisen J."/>
            <person name="Klenk H.-P."/>
            <person name="Klenk H.-P."/>
        </authorList>
    </citation>
    <scope>NUCLEOTIDE SEQUENCE [LARGE SCALE GENOMIC DNA]</scope>
    <source>
        <strain evidence="1 2">SP4</strain>
    </source>
</reference>
<keyword evidence="2" id="KW-1185">Reference proteome</keyword>
<dbReference type="AlphaFoldDB" id="L0JZ57"/>
<sequence length="48" mass="5894">MLMRKYDKLSIIFRNLILIQDPNRILLRKNGRSYLPLNFYSTMNHLRI</sequence>